<dbReference type="Proteomes" id="UP000248817">
    <property type="component" value="Unassembled WGS sequence"/>
</dbReference>
<keyword evidence="3" id="KW-1185">Reference proteome</keyword>
<proteinExistence type="predicted"/>
<evidence type="ECO:0000256" key="1">
    <source>
        <dbReference type="SAM" id="SignalP"/>
    </source>
</evidence>
<protein>
    <recommendedName>
        <fullName evidence="4">Secreted protein</fullName>
    </recommendedName>
</protein>
<sequence>MSLAIVVQLFMAFMLILGDSVSQRCLQSSRVSDSKSYTRPTSQSRKVWSMSSAGSDFPLILTAHVEIRSKGRMSTMDGACHRLCSLRRAACASFALGLTKDTQDSALSENVATCVCVRILQKLEVSLDLWSRLDSSASYADGKSAG</sequence>
<gene>
    <name evidence="2" type="ORF">BP00DRAFT_230021</name>
</gene>
<evidence type="ECO:0008006" key="4">
    <source>
        <dbReference type="Google" id="ProtNLM"/>
    </source>
</evidence>
<evidence type="ECO:0000313" key="2">
    <source>
        <dbReference type="EMBL" id="PYI29576.1"/>
    </source>
</evidence>
<organism evidence="2 3">
    <name type="scientific">Aspergillus indologenus CBS 114.80</name>
    <dbReference type="NCBI Taxonomy" id="1450541"/>
    <lineage>
        <taxon>Eukaryota</taxon>
        <taxon>Fungi</taxon>
        <taxon>Dikarya</taxon>
        <taxon>Ascomycota</taxon>
        <taxon>Pezizomycotina</taxon>
        <taxon>Eurotiomycetes</taxon>
        <taxon>Eurotiomycetidae</taxon>
        <taxon>Eurotiales</taxon>
        <taxon>Aspergillaceae</taxon>
        <taxon>Aspergillus</taxon>
        <taxon>Aspergillus subgen. Circumdati</taxon>
    </lineage>
</organism>
<evidence type="ECO:0000313" key="3">
    <source>
        <dbReference type="Proteomes" id="UP000248817"/>
    </source>
</evidence>
<dbReference type="AlphaFoldDB" id="A0A2V5J5U3"/>
<name>A0A2V5J5U3_9EURO</name>
<feature type="chain" id="PRO_5015870710" description="Secreted protein" evidence="1">
    <location>
        <begin position="19"/>
        <end position="146"/>
    </location>
</feature>
<keyword evidence="1" id="KW-0732">Signal</keyword>
<reference evidence="2 3" key="1">
    <citation type="submission" date="2018-02" db="EMBL/GenBank/DDBJ databases">
        <title>The genomes of Aspergillus section Nigri reveals drivers in fungal speciation.</title>
        <authorList>
            <consortium name="DOE Joint Genome Institute"/>
            <person name="Vesth T.C."/>
            <person name="Nybo J."/>
            <person name="Theobald S."/>
            <person name="Brandl J."/>
            <person name="Frisvad J.C."/>
            <person name="Nielsen K.F."/>
            <person name="Lyhne E.K."/>
            <person name="Kogle M.E."/>
            <person name="Kuo A."/>
            <person name="Riley R."/>
            <person name="Clum A."/>
            <person name="Nolan M."/>
            <person name="Lipzen A."/>
            <person name="Salamov A."/>
            <person name="Henrissat B."/>
            <person name="Wiebenga A."/>
            <person name="De vries R.P."/>
            <person name="Grigoriev I.V."/>
            <person name="Mortensen U.H."/>
            <person name="Andersen M.R."/>
            <person name="Baker S.E."/>
        </authorList>
    </citation>
    <scope>NUCLEOTIDE SEQUENCE [LARGE SCALE GENOMIC DNA]</scope>
    <source>
        <strain evidence="2 3">CBS 114.80</strain>
    </source>
</reference>
<dbReference type="EMBL" id="KZ825529">
    <property type="protein sequence ID" value="PYI29576.1"/>
    <property type="molecule type" value="Genomic_DNA"/>
</dbReference>
<accession>A0A2V5J5U3</accession>
<feature type="signal peptide" evidence="1">
    <location>
        <begin position="1"/>
        <end position="18"/>
    </location>
</feature>